<evidence type="ECO:0000313" key="2">
    <source>
        <dbReference type="Proteomes" id="UP000030745"/>
    </source>
</evidence>
<dbReference type="VEuPathDB" id="FungiDB:SPRG_18180"/>
<gene>
    <name evidence="1" type="ORF">SPRG_18180</name>
</gene>
<organism evidence="1 2">
    <name type="scientific">Saprolegnia parasitica (strain CBS 223.65)</name>
    <dbReference type="NCBI Taxonomy" id="695850"/>
    <lineage>
        <taxon>Eukaryota</taxon>
        <taxon>Sar</taxon>
        <taxon>Stramenopiles</taxon>
        <taxon>Oomycota</taxon>
        <taxon>Saprolegniomycetes</taxon>
        <taxon>Saprolegniales</taxon>
        <taxon>Saprolegniaceae</taxon>
        <taxon>Saprolegnia</taxon>
    </lineage>
</organism>
<dbReference type="OMA" id="MGYASVT"/>
<name>A0A067BD58_SAPPC</name>
<reference evidence="1 2" key="1">
    <citation type="journal article" date="2013" name="PLoS Genet.">
        <title>Distinctive expansion of potential virulence genes in the genome of the oomycete fish pathogen Saprolegnia parasitica.</title>
        <authorList>
            <person name="Jiang R.H."/>
            <person name="de Bruijn I."/>
            <person name="Haas B.J."/>
            <person name="Belmonte R."/>
            <person name="Lobach L."/>
            <person name="Christie J."/>
            <person name="van den Ackerveken G."/>
            <person name="Bottin A."/>
            <person name="Bulone V."/>
            <person name="Diaz-Moreno S.M."/>
            <person name="Dumas B."/>
            <person name="Fan L."/>
            <person name="Gaulin E."/>
            <person name="Govers F."/>
            <person name="Grenville-Briggs L.J."/>
            <person name="Horner N.R."/>
            <person name="Levin J.Z."/>
            <person name="Mammella M."/>
            <person name="Meijer H.J."/>
            <person name="Morris P."/>
            <person name="Nusbaum C."/>
            <person name="Oome S."/>
            <person name="Phillips A.J."/>
            <person name="van Rooyen D."/>
            <person name="Rzeszutek E."/>
            <person name="Saraiva M."/>
            <person name="Secombes C.J."/>
            <person name="Seidl M.F."/>
            <person name="Snel B."/>
            <person name="Stassen J.H."/>
            <person name="Sykes S."/>
            <person name="Tripathy S."/>
            <person name="van den Berg H."/>
            <person name="Vega-Arreguin J.C."/>
            <person name="Wawra S."/>
            <person name="Young S.K."/>
            <person name="Zeng Q."/>
            <person name="Dieguez-Uribeondo J."/>
            <person name="Russ C."/>
            <person name="Tyler B.M."/>
            <person name="van West P."/>
        </authorList>
    </citation>
    <scope>NUCLEOTIDE SEQUENCE [LARGE SCALE GENOMIC DNA]</scope>
    <source>
        <strain evidence="1 2">CBS 223.65</strain>
    </source>
</reference>
<dbReference type="KEGG" id="spar:SPRG_18180"/>
<keyword evidence="2" id="KW-1185">Reference proteome</keyword>
<dbReference type="RefSeq" id="XP_012213007.1">
    <property type="nucleotide sequence ID" value="XM_012357617.1"/>
</dbReference>
<proteinExistence type="predicted"/>
<sequence>MTACGLPNWFTSLPLDKSEAIKIGNRLFCKPSMQARMGYASVTVQPSNIIHVRSATTANEPAFLLLSVYTLLLALTPPWLRCVGPKVFGEIAKSELQPAATKRLDPRMVYAHSRGSCVS</sequence>
<dbReference type="GeneID" id="24139706"/>
<dbReference type="AlphaFoldDB" id="A0A067BD58"/>
<accession>A0A067BD58</accession>
<dbReference type="Proteomes" id="UP000030745">
    <property type="component" value="Unassembled WGS sequence"/>
</dbReference>
<dbReference type="OrthoDB" id="78204at2759"/>
<dbReference type="EMBL" id="KK584216">
    <property type="protein sequence ID" value="KDO16284.1"/>
    <property type="molecule type" value="Genomic_DNA"/>
</dbReference>
<protein>
    <submittedName>
        <fullName evidence="1">Uncharacterized protein</fullName>
    </submittedName>
</protein>
<evidence type="ECO:0000313" key="1">
    <source>
        <dbReference type="EMBL" id="KDO16284.1"/>
    </source>
</evidence>